<dbReference type="Proteomes" id="UP000189369">
    <property type="component" value="Chromosome"/>
</dbReference>
<sequence>MSNSYCIALQPICDRHLNHIGDELLYRSNAKDKSAKFSDAMVATARASNIAFYEIGLEQLVGKRMVFLNAPKEWLLKPELLPPNPKQLVIEVLESVMAEPEVLNALALIREKGYLIALDDFVLNEKTDSLLNYADIVKIDTWQTISTEELAYYKAKKLKLLAEKVETKEDFDFLVRMGFDYFQGFFYAEPLVQPESVHERVTNRHAQLRLLAELQNEKVDYHQVEKLILLDPQLTYIIVKHTHNTQHAQPTSIAHAIKAIGLRRLRAIVATQLLANSSTGSHLLLPQVLTRAAMCEHMAEIHGMDTHIAFVVGLLSKIHVIFDVPYSELLHQLSLPQRLFNNWNCVMANMGVCLA</sequence>
<dbReference type="EMBL" id="CP019697">
    <property type="protein sequence ID" value="AQS50493.1"/>
    <property type="molecule type" value="Genomic_DNA"/>
</dbReference>
<dbReference type="PROSITE" id="PS51833">
    <property type="entry name" value="HDOD"/>
    <property type="match status" value="1"/>
</dbReference>
<dbReference type="Gene3D" id="1.10.3210.10">
    <property type="entry name" value="Hypothetical protein af1432"/>
    <property type="match status" value="1"/>
</dbReference>
<dbReference type="STRING" id="643674.PAEH1_01155"/>
<name>A0A1U9JXF9_9BURK</name>
<protein>
    <recommendedName>
        <fullName evidence="5">HDOD domain-containing protein</fullName>
    </recommendedName>
</protein>
<evidence type="ECO:0000313" key="4">
    <source>
        <dbReference type="Proteomes" id="UP000189369"/>
    </source>
</evidence>
<dbReference type="SUPFAM" id="SSF141868">
    <property type="entry name" value="EAL domain-like"/>
    <property type="match status" value="1"/>
</dbReference>
<dbReference type="AlphaFoldDB" id="A0A1U9JXF9"/>
<dbReference type="InterPro" id="IPR001633">
    <property type="entry name" value="EAL_dom"/>
</dbReference>
<dbReference type="InterPro" id="IPR035919">
    <property type="entry name" value="EAL_sf"/>
</dbReference>
<reference evidence="3 4" key="1">
    <citation type="submission" date="2017-01" db="EMBL/GenBank/DDBJ databases">
        <title>Complete Genome Sequence of Paenalcaligenes hominis, Isolated from a paraplegic Patient with neurogenic bladder.</title>
        <authorList>
            <person name="Mukhopadhyay R."/>
            <person name="Joaquin J."/>
            <person name="Hogue R."/>
            <person name="Kilaru A."/>
            <person name="Jospin G."/>
            <person name="Mars K."/>
            <person name="Eisen J.A."/>
            <person name="Chaturvedi V."/>
        </authorList>
    </citation>
    <scope>NUCLEOTIDE SEQUENCE [LARGE SCALE GENOMIC DNA]</scope>
    <source>
        <strain evidence="3 4">15S00501</strain>
    </source>
</reference>
<proteinExistence type="predicted"/>
<evidence type="ECO:0000259" key="1">
    <source>
        <dbReference type="PROSITE" id="PS50883"/>
    </source>
</evidence>
<dbReference type="Pfam" id="PF00563">
    <property type="entry name" value="EAL"/>
    <property type="match status" value="1"/>
</dbReference>
<dbReference type="PANTHER" id="PTHR33525:SF4">
    <property type="entry name" value="CYCLIC DI-GMP PHOSPHODIESTERASE CDGJ"/>
    <property type="match status" value="1"/>
</dbReference>
<accession>A0A1U9JXF9</accession>
<dbReference type="PROSITE" id="PS50883">
    <property type="entry name" value="EAL"/>
    <property type="match status" value="1"/>
</dbReference>
<feature type="domain" description="HDOD" evidence="2">
    <location>
        <begin position="200"/>
        <end position="355"/>
    </location>
</feature>
<dbReference type="KEGG" id="phn:PAEH1_01155"/>
<dbReference type="SUPFAM" id="SSF109604">
    <property type="entry name" value="HD-domain/PDEase-like"/>
    <property type="match status" value="1"/>
</dbReference>
<dbReference type="PANTHER" id="PTHR33525">
    <property type="match status" value="1"/>
</dbReference>
<dbReference type="SMART" id="SM00052">
    <property type="entry name" value="EAL"/>
    <property type="match status" value="1"/>
</dbReference>
<evidence type="ECO:0000259" key="2">
    <source>
        <dbReference type="PROSITE" id="PS51833"/>
    </source>
</evidence>
<dbReference type="InterPro" id="IPR052340">
    <property type="entry name" value="RNase_Y/CdgJ"/>
</dbReference>
<dbReference type="Gene3D" id="3.20.20.450">
    <property type="entry name" value="EAL domain"/>
    <property type="match status" value="1"/>
</dbReference>
<dbReference type="InterPro" id="IPR013976">
    <property type="entry name" value="HDOD"/>
</dbReference>
<dbReference type="Pfam" id="PF08668">
    <property type="entry name" value="HDOD"/>
    <property type="match status" value="1"/>
</dbReference>
<evidence type="ECO:0000313" key="3">
    <source>
        <dbReference type="EMBL" id="AQS50493.1"/>
    </source>
</evidence>
<gene>
    <name evidence="3" type="ORF">PAEH1_01155</name>
</gene>
<feature type="domain" description="EAL" evidence="1">
    <location>
        <begin position="1"/>
        <end position="204"/>
    </location>
</feature>
<evidence type="ECO:0008006" key="5">
    <source>
        <dbReference type="Google" id="ProtNLM"/>
    </source>
</evidence>
<organism evidence="3 4">
    <name type="scientific">Paenalcaligenes hominis</name>
    <dbReference type="NCBI Taxonomy" id="643674"/>
    <lineage>
        <taxon>Bacteria</taxon>
        <taxon>Pseudomonadati</taxon>
        <taxon>Pseudomonadota</taxon>
        <taxon>Betaproteobacteria</taxon>
        <taxon>Burkholderiales</taxon>
        <taxon>Alcaligenaceae</taxon>
        <taxon>Paenalcaligenes</taxon>
    </lineage>
</organism>
<dbReference type="OrthoDB" id="9804751at2"/>